<reference evidence="2 3" key="1">
    <citation type="journal article" date="2018" name="Front. Microbiol.">
        <title>Genome-Wide Analysis of Corynespora cassiicola Leaf Fall Disease Putative Effectors.</title>
        <authorList>
            <person name="Lopez D."/>
            <person name="Ribeiro S."/>
            <person name="Label P."/>
            <person name="Fumanal B."/>
            <person name="Venisse J.S."/>
            <person name="Kohler A."/>
            <person name="de Oliveira R.R."/>
            <person name="Labutti K."/>
            <person name="Lipzen A."/>
            <person name="Lail K."/>
            <person name="Bauer D."/>
            <person name="Ohm R.A."/>
            <person name="Barry K.W."/>
            <person name="Spatafora J."/>
            <person name="Grigoriev I.V."/>
            <person name="Martin F.M."/>
            <person name="Pujade-Renaud V."/>
        </authorList>
    </citation>
    <scope>NUCLEOTIDE SEQUENCE [LARGE SCALE GENOMIC DNA]</scope>
    <source>
        <strain evidence="2 3">Philippines</strain>
    </source>
</reference>
<organism evidence="2 3">
    <name type="scientific">Corynespora cassiicola Philippines</name>
    <dbReference type="NCBI Taxonomy" id="1448308"/>
    <lineage>
        <taxon>Eukaryota</taxon>
        <taxon>Fungi</taxon>
        <taxon>Dikarya</taxon>
        <taxon>Ascomycota</taxon>
        <taxon>Pezizomycotina</taxon>
        <taxon>Dothideomycetes</taxon>
        <taxon>Pleosporomycetidae</taxon>
        <taxon>Pleosporales</taxon>
        <taxon>Corynesporascaceae</taxon>
        <taxon>Corynespora</taxon>
    </lineage>
</organism>
<feature type="chain" id="PRO_5015666783" description="Transglycosylase SLT domain-containing protein" evidence="1">
    <location>
        <begin position="18"/>
        <end position="300"/>
    </location>
</feature>
<evidence type="ECO:0008006" key="4">
    <source>
        <dbReference type="Google" id="ProtNLM"/>
    </source>
</evidence>
<sequence>MIYFIVISLVFAQLSSALPYVRPRRLPNAEIKANPYADNSFVLRESLRKEWYTDVNEQKAVNISEKPRDIYSCKGPKMDDYPKMNEWLSFEQLWQINEGEISLSNNCTNNRTTDFTKEIKDAIVDVSRESFVDARLILALIMQESTGNVNVACTGAENSDCGIMQIRGSREFQSNSTKESIRHMIEDGVYGTPRNEEVGATKGWPGFAHYFDAPDDDLKWVNPDDFWRGNPFAAAHIYNAGAITSDNLTEADGGIDKNQYYSNDIASRLSGWNGRRSGCLKSITCSGLGFEGRQCDELDE</sequence>
<name>A0A2T2NX25_CORCC</name>
<dbReference type="Proteomes" id="UP000240883">
    <property type="component" value="Unassembled WGS sequence"/>
</dbReference>
<evidence type="ECO:0000256" key="1">
    <source>
        <dbReference type="SAM" id="SignalP"/>
    </source>
</evidence>
<dbReference type="AlphaFoldDB" id="A0A2T2NX25"/>
<dbReference type="EMBL" id="KZ678132">
    <property type="protein sequence ID" value="PSN69981.1"/>
    <property type="molecule type" value="Genomic_DNA"/>
</dbReference>
<dbReference type="OrthoDB" id="1193027at2759"/>
<dbReference type="InterPro" id="IPR023346">
    <property type="entry name" value="Lysozyme-like_dom_sf"/>
</dbReference>
<protein>
    <recommendedName>
        <fullName evidence="4">Transglycosylase SLT domain-containing protein</fullName>
    </recommendedName>
</protein>
<dbReference type="SUPFAM" id="SSF53955">
    <property type="entry name" value="Lysozyme-like"/>
    <property type="match status" value="1"/>
</dbReference>
<feature type="signal peptide" evidence="1">
    <location>
        <begin position="1"/>
        <end position="17"/>
    </location>
</feature>
<evidence type="ECO:0000313" key="3">
    <source>
        <dbReference type="Proteomes" id="UP000240883"/>
    </source>
</evidence>
<gene>
    <name evidence="2" type="ORF">BS50DRAFT_301781</name>
</gene>
<keyword evidence="3" id="KW-1185">Reference proteome</keyword>
<accession>A0A2T2NX25</accession>
<dbReference type="Gene3D" id="1.10.530.10">
    <property type="match status" value="1"/>
</dbReference>
<evidence type="ECO:0000313" key="2">
    <source>
        <dbReference type="EMBL" id="PSN69981.1"/>
    </source>
</evidence>
<proteinExistence type="predicted"/>
<keyword evidence="1" id="KW-0732">Signal</keyword>